<dbReference type="PANTHER" id="PTHR46972:SF1">
    <property type="entry name" value="FAD DEPENDENT OXIDOREDUCTASE DOMAIN-CONTAINING PROTEIN"/>
    <property type="match status" value="1"/>
</dbReference>
<evidence type="ECO:0000256" key="4">
    <source>
        <dbReference type="ARBA" id="ARBA00023033"/>
    </source>
</evidence>
<accession>A0A6A6AGW2</accession>
<dbReference type="GO" id="GO:0004497">
    <property type="term" value="F:monooxygenase activity"/>
    <property type="evidence" value="ECO:0007669"/>
    <property type="project" value="UniProtKB-KW"/>
</dbReference>
<keyword evidence="2" id="KW-0274">FAD</keyword>
<evidence type="ECO:0000256" key="2">
    <source>
        <dbReference type="ARBA" id="ARBA00022827"/>
    </source>
</evidence>
<reference evidence="6" key="1">
    <citation type="journal article" date="2020" name="Stud. Mycol.">
        <title>101 Dothideomycetes genomes: a test case for predicting lifestyles and emergence of pathogens.</title>
        <authorList>
            <person name="Haridas S."/>
            <person name="Albert R."/>
            <person name="Binder M."/>
            <person name="Bloem J."/>
            <person name="Labutti K."/>
            <person name="Salamov A."/>
            <person name="Andreopoulos B."/>
            <person name="Baker S."/>
            <person name="Barry K."/>
            <person name="Bills G."/>
            <person name="Bluhm B."/>
            <person name="Cannon C."/>
            <person name="Castanera R."/>
            <person name="Culley D."/>
            <person name="Daum C."/>
            <person name="Ezra D."/>
            <person name="Gonzalez J."/>
            <person name="Henrissat B."/>
            <person name="Kuo A."/>
            <person name="Liang C."/>
            <person name="Lipzen A."/>
            <person name="Lutzoni F."/>
            <person name="Magnuson J."/>
            <person name="Mondo S."/>
            <person name="Nolan M."/>
            <person name="Ohm R."/>
            <person name="Pangilinan J."/>
            <person name="Park H.-J."/>
            <person name="Ramirez L."/>
            <person name="Alfaro M."/>
            <person name="Sun H."/>
            <person name="Tritt A."/>
            <person name="Yoshinaga Y."/>
            <person name="Zwiers L.-H."/>
            <person name="Turgeon B."/>
            <person name="Goodwin S."/>
            <person name="Spatafora J."/>
            <person name="Crous P."/>
            <person name="Grigoriev I."/>
        </authorList>
    </citation>
    <scope>NUCLEOTIDE SEQUENCE</scope>
    <source>
        <strain evidence="6">CBS 119687</strain>
    </source>
</reference>
<evidence type="ECO:0000259" key="5">
    <source>
        <dbReference type="Pfam" id="PF01494"/>
    </source>
</evidence>
<keyword evidence="7" id="KW-1185">Reference proteome</keyword>
<gene>
    <name evidence="6" type="ORF">P153DRAFT_384624</name>
</gene>
<dbReference type="AlphaFoldDB" id="A0A6A6AGW2"/>
<sequence length="396" mass="43044">MPARPNPLKIGIIGAGPVSLTLANILQKNSIPFTLYESSPVFRTQGGSLDLHPQTGQLALKEAGLWDQFKTHARPESDVMKIVAGDGAVLWDENTLHKQEVSEADKFDGRPEIDRRALMKILGENLDGERVVFGRKLDEVVPAEGGKYDLHFSHGGKETGFDVVIGADGAWSRVRNLLTEEKPTYSGISTVGVTCLDASDNPWLLDYVGAGSMMSFGEGWAVQAQRGDGASLTTYASLRVPEDFLATCGIDWSDARCALRQYVDKYFSHISADLQRVILDSGDDVTPRPLYELPVGFTWAFRSGVTLVGDAAHVMTPYAGVGVNVGMADARVLAGELVAAWRGEKGVDEALGAYELEMRPRAAGNARKTLEGKRNHFSKDGAREFADRFKAHYVVG</sequence>
<feature type="domain" description="FAD-binding" evidence="5">
    <location>
        <begin position="10"/>
        <end position="367"/>
    </location>
</feature>
<evidence type="ECO:0000256" key="3">
    <source>
        <dbReference type="ARBA" id="ARBA00023002"/>
    </source>
</evidence>
<dbReference type="GeneID" id="54410790"/>
<keyword evidence="3" id="KW-0560">Oxidoreductase</keyword>
<organism evidence="6 7">
    <name type="scientific">Dothidotthia symphoricarpi CBS 119687</name>
    <dbReference type="NCBI Taxonomy" id="1392245"/>
    <lineage>
        <taxon>Eukaryota</taxon>
        <taxon>Fungi</taxon>
        <taxon>Dikarya</taxon>
        <taxon>Ascomycota</taxon>
        <taxon>Pezizomycotina</taxon>
        <taxon>Dothideomycetes</taxon>
        <taxon>Pleosporomycetidae</taxon>
        <taxon>Pleosporales</taxon>
        <taxon>Dothidotthiaceae</taxon>
        <taxon>Dothidotthia</taxon>
    </lineage>
</organism>
<dbReference type="Gene3D" id="3.50.50.60">
    <property type="entry name" value="FAD/NAD(P)-binding domain"/>
    <property type="match status" value="1"/>
</dbReference>
<dbReference type="Proteomes" id="UP000799771">
    <property type="component" value="Unassembled WGS sequence"/>
</dbReference>
<evidence type="ECO:0000256" key="1">
    <source>
        <dbReference type="ARBA" id="ARBA00022630"/>
    </source>
</evidence>
<keyword evidence="4 6" id="KW-0503">Monooxygenase</keyword>
<dbReference type="Pfam" id="PF01494">
    <property type="entry name" value="FAD_binding_3"/>
    <property type="match status" value="1"/>
</dbReference>
<dbReference type="InterPro" id="IPR002938">
    <property type="entry name" value="FAD-bd"/>
</dbReference>
<protein>
    <submittedName>
        <fullName evidence="6">Monooxygenase</fullName>
    </submittedName>
</protein>
<dbReference type="EMBL" id="ML977504">
    <property type="protein sequence ID" value="KAF2130345.1"/>
    <property type="molecule type" value="Genomic_DNA"/>
</dbReference>
<evidence type="ECO:0000313" key="6">
    <source>
        <dbReference type="EMBL" id="KAF2130345.1"/>
    </source>
</evidence>
<dbReference type="InterPro" id="IPR036188">
    <property type="entry name" value="FAD/NAD-bd_sf"/>
</dbReference>
<dbReference type="PANTHER" id="PTHR46972">
    <property type="entry name" value="MONOOXYGENASE ASQM-RELATED"/>
    <property type="match status" value="1"/>
</dbReference>
<evidence type="ECO:0000313" key="7">
    <source>
        <dbReference type="Proteomes" id="UP000799771"/>
    </source>
</evidence>
<keyword evidence="1" id="KW-0285">Flavoprotein</keyword>
<dbReference type="SUPFAM" id="SSF51905">
    <property type="entry name" value="FAD/NAD(P)-binding domain"/>
    <property type="match status" value="1"/>
</dbReference>
<dbReference type="RefSeq" id="XP_033524732.1">
    <property type="nucleotide sequence ID" value="XM_033670358.1"/>
</dbReference>
<dbReference type="GO" id="GO:0071949">
    <property type="term" value="F:FAD binding"/>
    <property type="evidence" value="ECO:0007669"/>
    <property type="project" value="InterPro"/>
</dbReference>
<dbReference type="OrthoDB" id="655030at2759"/>
<proteinExistence type="predicted"/>
<name>A0A6A6AGW2_9PLEO</name>
<dbReference type="PRINTS" id="PR00420">
    <property type="entry name" value="RNGMNOXGNASE"/>
</dbReference>